<dbReference type="GO" id="GO:0009279">
    <property type="term" value="C:cell outer membrane"/>
    <property type="evidence" value="ECO:0007669"/>
    <property type="project" value="UniProtKB-SubCell"/>
</dbReference>
<dbReference type="GO" id="GO:0006826">
    <property type="term" value="P:iron ion transport"/>
    <property type="evidence" value="ECO:0007669"/>
    <property type="project" value="UniProtKB-KW"/>
</dbReference>
<evidence type="ECO:0000256" key="1">
    <source>
        <dbReference type="ARBA" id="ARBA00004571"/>
    </source>
</evidence>
<dbReference type="Pfam" id="PF00593">
    <property type="entry name" value="TonB_dep_Rec_b-barrel"/>
    <property type="match status" value="1"/>
</dbReference>
<evidence type="ECO:0000259" key="13">
    <source>
        <dbReference type="Pfam" id="PF07660"/>
    </source>
</evidence>
<keyword evidence="2 10" id="KW-0813">Transport</keyword>
<keyword evidence="4" id="KW-0410">Iron transport</keyword>
<dbReference type="PROSITE" id="PS52016">
    <property type="entry name" value="TONB_DEPENDENT_REC_3"/>
    <property type="match status" value="1"/>
</dbReference>
<dbReference type="Proteomes" id="UP000248198">
    <property type="component" value="Unassembled WGS sequence"/>
</dbReference>
<sequence length="1103" mass="121792">MYNIYLYGAPARSCTAKFLIIMKLSFLFLIIPLIQVTASSKAQTITLNKQNVSISAVFEEIMMQSDYDFSYSEQQISKVGPITISVTKASITEVLDKCFKGQPLTYSIKGKNIIITAKKTSLFQRLADKFSNIDIQGTIIDETGLPLVGATVKIKGSTTSIRTDHRGRFFMQNVAEDAILVISYVGYQSKEIPASENVGTIKLELATGDLKEIEINAGYYTVKDRERTGSISRVTAKDIGNQPVNNVMGALIGRMSGVNIQQQSGINGGGFSIEIRGRNSLRADGRDPLYLVDGIPYPSSSMNLLTLGVSGISGTGSPLNYISPADIESVEILKDADATSIYGSRGSNGVVLITTKRAKAGKTSLDVNIFRGVSKIGSRFNLMNTAQYQEMRNEAFKNDGITPGQTDYDVNGTWDKNSYSDWQDILIGGTAHNTSIQTGISGGNEQTRFGFRGNYSKQTTVYPGDFSDQKGSGALTINHISNNKKFTADFSLNYTINYNNSPIRDLTSSAVTLAPNAPNIYDENGKLNWALNSSGASTWDNPVAPMFNDYVGKTNTSISNGVMGYQLLPGLKLKSNFGYTNIRLKENVLYRISSANPATAPTGSNDISNNTIETWIIEPQIDYQRKIGNGDLNVLIGSTFQKNNQRSEYVYGFGYTSDLLLGSISAAPIQGGASGVSQYNYNAVFGRINYNWKSRYIINVTGRRDGSSRFGPDKQFANFGAIGAAWIFTKENLIKDSFPFLSFGKLRGSYGITGSDQISDYGYLDTYSPTSRPYQDGSGLIPTRLANPDYSWETNRKLEGSIELGFFKDTFSITTSWYRNRSSNQLVGYSLPDISGFPSIQSNFPATVQNTGWEFEINSTNINTKYFTWKSSFNLSIPTNKLIDYPNIQGSSYANTYRIGESMYSAIAYHYLGVDETTGLYSFEDINGNGLDVTDRIFVTKPLTSHFFGGLNNSIKLKNIQLDFFFQFVDKTLRDPITQFAAAGILANQPQHQLDRWQEIGDNKNFQKFSRNTGTGSAAQRISTYLINSDRLVDASFIRLKNISLSWDAPTSWLQKIKLTNVRLYLQGQNVFTISNYMGDPEVGIVRTLPTLRTVTMGLQLTL</sequence>
<dbReference type="InterPro" id="IPR037066">
    <property type="entry name" value="Plug_dom_sf"/>
</dbReference>
<dbReference type="Gene3D" id="2.60.40.1120">
    <property type="entry name" value="Carboxypeptidase-like, regulatory domain"/>
    <property type="match status" value="1"/>
</dbReference>
<dbReference type="InterPro" id="IPR012910">
    <property type="entry name" value="Plug_dom"/>
</dbReference>
<dbReference type="Pfam" id="PF07660">
    <property type="entry name" value="STN"/>
    <property type="match status" value="1"/>
</dbReference>
<keyword evidence="8 10" id="KW-0472">Membrane</keyword>
<dbReference type="Pfam" id="PF13715">
    <property type="entry name" value="CarbopepD_reg_2"/>
    <property type="match status" value="1"/>
</dbReference>
<comment type="caution">
    <text evidence="15">The sequence shown here is derived from an EMBL/GenBank/DDBJ whole genome shotgun (WGS) entry which is preliminary data.</text>
</comment>
<evidence type="ECO:0000256" key="10">
    <source>
        <dbReference type="PROSITE-ProRule" id="PRU01360"/>
    </source>
</evidence>
<dbReference type="OrthoDB" id="9768177at2"/>
<protein>
    <submittedName>
        <fullName evidence="15">TonB-linked SusC/RagA family outer membrane protein</fullName>
    </submittedName>
</protein>
<evidence type="ECO:0000256" key="11">
    <source>
        <dbReference type="RuleBase" id="RU003357"/>
    </source>
</evidence>
<evidence type="ECO:0000256" key="4">
    <source>
        <dbReference type="ARBA" id="ARBA00022496"/>
    </source>
</evidence>
<keyword evidence="16" id="KW-1185">Reference proteome</keyword>
<dbReference type="InterPro" id="IPR036942">
    <property type="entry name" value="Beta-barrel_TonB_sf"/>
</dbReference>
<dbReference type="InterPro" id="IPR011662">
    <property type="entry name" value="Secretin/TonB_short_N"/>
</dbReference>
<evidence type="ECO:0000256" key="7">
    <source>
        <dbReference type="ARBA" id="ARBA00023077"/>
    </source>
</evidence>
<dbReference type="Gene3D" id="2.40.170.20">
    <property type="entry name" value="TonB-dependent receptor, beta-barrel domain"/>
    <property type="match status" value="1"/>
</dbReference>
<gene>
    <name evidence="15" type="ORF">B0O44_102684</name>
</gene>
<evidence type="ECO:0000259" key="12">
    <source>
        <dbReference type="Pfam" id="PF00593"/>
    </source>
</evidence>
<evidence type="ECO:0000259" key="14">
    <source>
        <dbReference type="Pfam" id="PF07715"/>
    </source>
</evidence>
<dbReference type="Pfam" id="PF07715">
    <property type="entry name" value="Plug"/>
    <property type="match status" value="1"/>
</dbReference>
<feature type="domain" description="Secretin/TonB short N-terminal" evidence="13">
    <location>
        <begin position="67"/>
        <end position="118"/>
    </location>
</feature>
<keyword evidence="4" id="KW-0406">Ion transport</keyword>
<name>A0A318UM06_9SPHI</name>
<dbReference type="SUPFAM" id="SSF56935">
    <property type="entry name" value="Porins"/>
    <property type="match status" value="1"/>
</dbReference>
<dbReference type="NCBIfam" id="TIGR04057">
    <property type="entry name" value="SusC_RagA_signa"/>
    <property type="match status" value="1"/>
</dbReference>
<keyword evidence="7 11" id="KW-0798">TonB box</keyword>
<keyword evidence="5 10" id="KW-0812">Transmembrane</keyword>
<evidence type="ECO:0000256" key="8">
    <source>
        <dbReference type="ARBA" id="ARBA00023136"/>
    </source>
</evidence>
<keyword evidence="6" id="KW-0408">Iron</keyword>
<evidence type="ECO:0000256" key="5">
    <source>
        <dbReference type="ARBA" id="ARBA00022692"/>
    </source>
</evidence>
<dbReference type="InterPro" id="IPR008969">
    <property type="entry name" value="CarboxyPept-like_regulatory"/>
</dbReference>
<evidence type="ECO:0000256" key="2">
    <source>
        <dbReference type="ARBA" id="ARBA00022448"/>
    </source>
</evidence>
<dbReference type="EMBL" id="QKLU01000002">
    <property type="protein sequence ID" value="PYF76128.1"/>
    <property type="molecule type" value="Genomic_DNA"/>
</dbReference>
<dbReference type="InterPro" id="IPR000531">
    <property type="entry name" value="Beta-barrel_TonB"/>
</dbReference>
<dbReference type="RefSeq" id="WP_110829086.1">
    <property type="nucleotide sequence ID" value="NZ_QKLU01000002.1"/>
</dbReference>
<comment type="similarity">
    <text evidence="10 11">Belongs to the TonB-dependent receptor family.</text>
</comment>
<evidence type="ECO:0000256" key="6">
    <source>
        <dbReference type="ARBA" id="ARBA00023004"/>
    </source>
</evidence>
<dbReference type="NCBIfam" id="TIGR04056">
    <property type="entry name" value="OMP_RagA_SusC"/>
    <property type="match status" value="1"/>
</dbReference>
<organism evidence="15 16">
    <name type="scientific">Pedobacter nutrimenti</name>
    <dbReference type="NCBI Taxonomy" id="1241337"/>
    <lineage>
        <taxon>Bacteria</taxon>
        <taxon>Pseudomonadati</taxon>
        <taxon>Bacteroidota</taxon>
        <taxon>Sphingobacteriia</taxon>
        <taxon>Sphingobacteriales</taxon>
        <taxon>Sphingobacteriaceae</taxon>
        <taxon>Pedobacter</taxon>
    </lineage>
</organism>
<feature type="domain" description="TonB-dependent receptor-like beta-barrel" evidence="12">
    <location>
        <begin position="516"/>
        <end position="895"/>
    </location>
</feature>
<accession>A0A318UM06</accession>
<dbReference type="SUPFAM" id="SSF49464">
    <property type="entry name" value="Carboxypeptidase regulatory domain-like"/>
    <property type="match status" value="1"/>
</dbReference>
<evidence type="ECO:0000313" key="16">
    <source>
        <dbReference type="Proteomes" id="UP000248198"/>
    </source>
</evidence>
<comment type="subcellular location">
    <subcellularLocation>
        <location evidence="1 10">Cell outer membrane</location>
        <topology evidence="1 10">Multi-pass membrane protein</topology>
    </subcellularLocation>
</comment>
<reference evidence="15 16" key="1">
    <citation type="submission" date="2018-06" db="EMBL/GenBank/DDBJ databases">
        <title>Genomic Encyclopedia of Archaeal and Bacterial Type Strains, Phase II (KMG-II): from individual species to whole genera.</title>
        <authorList>
            <person name="Goeker M."/>
        </authorList>
    </citation>
    <scope>NUCLEOTIDE SEQUENCE [LARGE SCALE GENOMIC DNA]</scope>
    <source>
        <strain evidence="15 16">DSM 27372</strain>
    </source>
</reference>
<evidence type="ECO:0000256" key="9">
    <source>
        <dbReference type="ARBA" id="ARBA00023237"/>
    </source>
</evidence>
<evidence type="ECO:0000313" key="15">
    <source>
        <dbReference type="EMBL" id="PYF76128.1"/>
    </source>
</evidence>
<dbReference type="AlphaFoldDB" id="A0A318UM06"/>
<feature type="domain" description="TonB-dependent receptor plug" evidence="14">
    <location>
        <begin position="225"/>
        <end position="350"/>
    </location>
</feature>
<keyword evidence="9 10" id="KW-0998">Cell outer membrane</keyword>
<keyword evidence="3 10" id="KW-1134">Transmembrane beta strand</keyword>
<evidence type="ECO:0000256" key="3">
    <source>
        <dbReference type="ARBA" id="ARBA00022452"/>
    </source>
</evidence>
<dbReference type="InterPro" id="IPR023996">
    <property type="entry name" value="TonB-dep_OMP_SusC/RagA"/>
</dbReference>
<proteinExistence type="inferred from homology"/>
<dbReference type="InterPro" id="IPR023997">
    <property type="entry name" value="TonB-dep_OMP_SusC/RagA_CS"/>
</dbReference>
<dbReference type="Gene3D" id="2.170.130.10">
    <property type="entry name" value="TonB-dependent receptor, plug domain"/>
    <property type="match status" value="1"/>
</dbReference>
<dbReference type="InterPro" id="IPR039426">
    <property type="entry name" value="TonB-dep_rcpt-like"/>
</dbReference>